<comment type="caution">
    <text evidence="3">The sequence shown here is derived from an EMBL/GenBank/DDBJ whole genome shotgun (WGS) entry which is preliminary data.</text>
</comment>
<keyword evidence="4" id="KW-1185">Reference proteome</keyword>
<feature type="compositionally biased region" description="Basic and acidic residues" evidence="2">
    <location>
        <begin position="602"/>
        <end position="614"/>
    </location>
</feature>
<dbReference type="OrthoDB" id="435296at2759"/>
<evidence type="ECO:0000313" key="3">
    <source>
        <dbReference type="EMBL" id="CAE7218067.1"/>
    </source>
</evidence>
<feature type="compositionally biased region" description="Basic and acidic residues" evidence="2">
    <location>
        <begin position="790"/>
        <end position="817"/>
    </location>
</feature>
<evidence type="ECO:0000256" key="2">
    <source>
        <dbReference type="SAM" id="MobiDB-lite"/>
    </source>
</evidence>
<feature type="coiled-coil region" evidence="1">
    <location>
        <begin position="915"/>
        <end position="994"/>
    </location>
</feature>
<feature type="compositionally biased region" description="Low complexity" evidence="2">
    <location>
        <begin position="880"/>
        <end position="892"/>
    </location>
</feature>
<sequence>MTPPGNIINSAANSVRSGNENRFRRQRRQGFPALGISVLESATDAEHATDLLDIKFRGLEVDRRRSELDLQSATVKGRTKEQAQILAITHGLQEGIEDLLAGRIFRPGESDEVAVDSSSADSDSSSSPPPTSPKDVKVQEAEKQEVPQEAADPVKFKKKLAGMPGWMTGEVSEDEDSNSEQGSAPEDPSDDDSVDGFLNINYHDIDDIVQETDHSKIEQQVNAGRAATNRIMYEWKEFARVKLTEQLNNWFQQRMQQGERDVAELDSTEAESLETMAAQSEGVKGVKSGIEQKDMALFSTISCFQQKFAQRLDEHWESKRKSAEELLARVQQEEEEKHQERLRRQAERAAKKFHDIDDQIADLRDNVEQIKGEIQRMELMKQTMPAKTRRNSTGNKAAEVLSIISSQQEEAQVLSGKLALGSQRLESLEDAVEKAKTFFMSAGFKSKKIRIPPADDPAYLLVSEAVVSQMQAVLAQLMLEDEALAESVSLAYSTFSRPGGKKKVRNGMLKLEDTRKEGDQKLSGSESFQQVEEIVVSNDPEQRRLKFKEIEAESTSLREEIAILQSVLEQPILPTRTHAEQEPLGSEEHTDEGETQDEGGEDKEAQDAKPSLEEVYRRLLSTAEDTVEIIKQKKGVLTSERGKSKSRDFANGGEAGTPANASEARNNPELDEQLKVQQTKAARLSEEEKAMKVQLKRLRAATAQDRRRAQAAKSSKVAAAGTTGPSGTGATEAPDVSPSQDSAQGAPTGGDAGGDAGEEPEGFLEDGEGPPGESPLSSASELKKRRRRISREEAAQPDDALRKQLKDNLTAEKELEALRQQLQDLKNSLPPEPSGTGSLSPTRARRNSRVHVSEPSAESAGDASPSAASTRSRSRRASSRKSASAGRRSSARPVDKPVEEPSLSEEQRQENALKLKDLIAGCQKLAEEKEAFEKELASIEDKIRRVKSMDSGNVVAALKKDVQQEKKEADTSEVKELKAEIKKKTSQVNAMRRTWQEMQGSNKRGSTSAAVEEERQREVAKRFAHVLSFLRAAKAAELAKEAENAGLVTESGDAEVVGRSASKFLMSIRKDKMAEASKCGLLVDSTAVSAEAAQLSENLQAQGAAPVNVGARRPSVSLGTPLATPSPLPSESPVSPEVSGGASRQGFNRMMAEARTGHRPSIFGRQHSATSSDDDAPRPSRRVSATTSLQVPRTTEDGEPVRRRSFNNILEKARMRKPREEEASPGTPGDKANSAVRFASAG</sequence>
<feature type="compositionally biased region" description="Acidic residues" evidence="2">
    <location>
        <begin position="756"/>
        <end position="768"/>
    </location>
</feature>
<dbReference type="Proteomes" id="UP000601435">
    <property type="component" value="Unassembled WGS sequence"/>
</dbReference>
<evidence type="ECO:0000313" key="4">
    <source>
        <dbReference type="Proteomes" id="UP000601435"/>
    </source>
</evidence>
<organism evidence="3 4">
    <name type="scientific">Symbiodinium necroappetens</name>
    <dbReference type="NCBI Taxonomy" id="1628268"/>
    <lineage>
        <taxon>Eukaryota</taxon>
        <taxon>Sar</taxon>
        <taxon>Alveolata</taxon>
        <taxon>Dinophyceae</taxon>
        <taxon>Suessiales</taxon>
        <taxon>Symbiodiniaceae</taxon>
        <taxon>Symbiodinium</taxon>
    </lineage>
</organism>
<feature type="region of interest" description="Disordered" evidence="2">
    <location>
        <begin position="630"/>
        <end position="909"/>
    </location>
</feature>
<feature type="compositionally biased region" description="Acidic residues" evidence="2">
    <location>
        <begin position="589"/>
        <end position="601"/>
    </location>
</feature>
<feature type="compositionally biased region" description="Polar residues" evidence="2">
    <location>
        <begin position="996"/>
        <end position="1008"/>
    </location>
</feature>
<feature type="compositionally biased region" description="Low complexity" evidence="2">
    <location>
        <begin position="115"/>
        <end position="126"/>
    </location>
</feature>
<reference evidence="3" key="1">
    <citation type="submission" date="2021-02" db="EMBL/GenBank/DDBJ databases">
        <authorList>
            <person name="Dougan E. K."/>
            <person name="Rhodes N."/>
            <person name="Thang M."/>
            <person name="Chan C."/>
        </authorList>
    </citation>
    <scope>NUCLEOTIDE SEQUENCE</scope>
</reference>
<feature type="region of interest" description="Disordered" evidence="2">
    <location>
        <begin position="1"/>
        <end position="21"/>
    </location>
</feature>
<feature type="compositionally biased region" description="Basic and acidic residues" evidence="2">
    <location>
        <begin position="893"/>
        <end position="909"/>
    </location>
</feature>
<dbReference type="AlphaFoldDB" id="A0A812JW28"/>
<name>A0A812JW28_9DINO</name>
<evidence type="ECO:0000256" key="1">
    <source>
        <dbReference type="SAM" id="Coils"/>
    </source>
</evidence>
<dbReference type="EMBL" id="CAJNJA010006954">
    <property type="protein sequence ID" value="CAE7218067.1"/>
    <property type="molecule type" value="Genomic_DNA"/>
</dbReference>
<feature type="region of interest" description="Disordered" evidence="2">
    <location>
        <begin position="110"/>
        <end position="196"/>
    </location>
</feature>
<gene>
    <name evidence="3" type="ORF">SNEC2469_LOCUS2633</name>
</gene>
<feature type="compositionally biased region" description="Polar residues" evidence="2">
    <location>
        <begin position="1183"/>
        <end position="1193"/>
    </location>
</feature>
<feature type="coiled-coil region" evidence="1">
    <location>
        <begin position="313"/>
        <end position="380"/>
    </location>
</feature>
<feature type="region of interest" description="Disordered" evidence="2">
    <location>
        <begin position="994"/>
        <end position="1013"/>
    </location>
</feature>
<feature type="compositionally biased region" description="Basic and acidic residues" evidence="2">
    <location>
        <begin position="134"/>
        <end position="146"/>
    </location>
</feature>
<feature type="compositionally biased region" description="Polar residues" evidence="2">
    <location>
        <begin position="7"/>
        <end position="20"/>
    </location>
</feature>
<feature type="compositionally biased region" description="Low complexity" evidence="2">
    <location>
        <begin position="711"/>
        <end position="731"/>
    </location>
</feature>
<feature type="region of interest" description="Disordered" evidence="2">
    <location>
        <begin position="1116"/>
        <end position="1144"/>
    </location>
</feature>
<feature type="region of interest" description="Disordered" evidence="2">
    <location>
        <begin position="1157"/>
        <end position="1242"/>
    </location>
</feature>
<proteinExistence type="predicted"/>
<accession>A0A812JW28</accession>
<protein>
    <submittedName>
        <fullName evidence="3">Uncharacterized protein</fullName>
    </submittedName>
</protein>
<keyword evidence="1" id="KW-0175">Coiled coil</keyword>
<feature type="region of interest" description="Disordered" evidence="2">
    <location>
        <begin position="572"/>
        <end position="614"/>
    </location>
</feature>